<sequence>MPIARRLLDHAARTPERIAVRCGGSVRSYGELAGDVTDAAAAWRAAGLPVRGRRLTPAGGRAGDVVAIGSADPVEALTAVVAADLVGVVPLVCEPATHEEVVDALAPAARVRGAATSIEPAGEHAWDAHGDAASAEAAWAGFTSGSSGRPRAVVRSAASWVDSYDAVSALTGITPADTVLVPGSPATSLTAFAALHTLAVGATLQLAPDWSDSAVAACLPGVDVAHLVPHALDAVVGRIAAGDQTRLRTAVVGGAALPDGLRERAAAAGVDVLAYYGAAELSFVAVDTDGTGLRPFPGVRIDVRQRSGADGDGTGELWVRSPWLAHGYLAGAPGPLRWDENGWASVGDLADPGPPLRLRGRADGAVLTGAATVVPEDVEAVLSQVPGVRDVVVVGTRHERLGAVVTAVVEHRTRDDGPAAPRAALEAAARRGLAPAQRPRRWVAVGSLPRTPSGKPARTAIGHALAAGTLDVRPWS</sequence>
<dbReference type="EMBL" id="PYGE01000021">
    <property type="protein sequence ID" value="PSK97853.1"/>
    <property type="molecule type" value="Genomic_DNA"/>
</dbReference>
<dbReference type="InterPro" id="IPR045851">
    <property type="entry name" value="AMP-bd_C_sf"/>
</dbReference>
<protein>
    <submittedName>
        <fullName evidence="3">Acyl-CoA synthetase (AMP-forming)/AMP-acid ligase II</fullName>
    </submittedName>
</protein>
<dbReference type="PANTHER" id="PTHR43767:SF1">
    <property type="entry name" value="NONRIBOSOMAL PEPTIDE SYNTHASE PES1 (EUROFUNG)-RELATED"/>
    <property type="match status" value="1"/>
</dbReference>
<dbReference type="AlphaFoldDB" id="A0A2P8DKW0"/>
<dbReference type="Proteomes" id="UP000243528">
    <property type="component" value="Unassembled WGS sequence"/>
</dbReference>
<evidence type="ECO:0000259" key="1">
    <source>
        <dbReference type="Pfam" id="PF00501"/>
    </source>
</evidence>
<name>A0A2P8DKW0_9ACTN</name>
<gene>
    <name evidence="3" type="ORF">CLV30_1219</name>
</gene>
<evidence type="ECO:0000313" key="4">
    <source>
        <dbReference type="Proteomes" id="UP000243528"/>
    </source>
</evidence>
<dbReference type="InterPro" id="IPR000873">
    <property type="entry name" value="AMP-dep_synth/lig_dom"/>
</dbReference>
<dbReference type="Gene3D" id="3.40.50.12780">
    <property type="entry name" value="N-terminal domain of ligase-like"/>
    <property type="match status" value="1"/>
</dbReference>
<comment type="caution">
    <text evidence="3">The sequence shown here is derived from an EMBL/GenBank/DDBJ whole genome shotgun (WGS) entry which is preliminary data.</text>
</comment>
<feature type="domain" description="AMP-dependent synthetase/ligase" evidence="1">
    <location>
        <begin position="132"/>
        <end position="329"/>
    </location>
</feature>
<dbReference type="GO" id="GO:0016878">
    <property type="term" value="F:acid-thiol ligase activity"/>
    <property type="evidence" value="ECO:0007669"/>
    <property type="project" value="UniProtKB-ARBA"/>
</dbReference>
<dbReference type="SUPFAM" id="SSF56801">
    <property type="entry name" value="Acetyl-CoA synthetase-like"/>
    <property type="match status" value="1"/>
</dbReference>
<dbReference type="InterPro" id="IPR050237">
    <property type="entry name" value="ATP-dep_AMP-bd_enzyme"/>
</dbReference>
<organism evidence="3 4">
    <name type="scientific">Haloactinopolyspora alba</name>
    <dbReference type="NCBI Taxonomy" id="648780"/>
    <lineage>
        <taxon>Bacteria</taxon>
        <taxon>Bacillati</taxon>
        <taxon>Actinomycetota</taxon>
        <taxon>Actinomycetes</taxon>
        <taxon>Jiangellales</taxon>
        <taxon>Jiangellaceae</taxon>
        <taxon>Haloactinopolyspora</taxon>
    </lineage>
</organism>
<dbReference type="InterPro" id="IPR025110">
    <property type="entry name" value="AMP-bd_C"/>
</dbReference>
<keyword evidence="4" id="KW-1185">Reference proteome</keyword>
<feature type="domain" description="AMP-binding enzyme C-terminal" evidence="2">
    <location>
        <begin position="378"/>
        <end position="455"/>
    </location>
</feature>
<keyword evidence="3" id="KW-0436">Ligase</keyword>
<accession>A0A2P8DKW0</accession>
<dbReference type="OrthoDB" id="5240965at2"/>
<dbReference type="PANTHER" id="PTHR43767">
    <property type="entry name" value="LONG-CHAIN-FATTY-ACID--COA LIGASE"/>
    <property type="match status" value="1"/>
</dbReference>
<dbReference type="Pfam" id="PF00501">
    <property type="entry name" value="AMP-binding"/>
    <property type="match status" value="1"/>
</dbReference>
<dbReference type="Gene3D" id="3.30.300.30">
    <property type="match status" value="1"/>
</dbReference>
<proteinExistence type="predicted"/>
<evidence type="ECO:0000259" key="2">
    <source>
        <dbReference type="Pfam" id="PF13193"/>
    </source>
</evidence>
<reference evidence="3 4" key="1">
    <citation type="submission" date="2018-03" db="EMBL/GenBank/DDBJ databases">
        <title>Genomic Encyclopedia of Archaeal and Bacterial Type Strains, Phase II (KMG-II): from individual species to whole genera.</title>
        <authorList>
            <person name="Goeker M."/>
        </authorList>
    </citation>
    <scope>NUCLEOTIDE SEQUENCE [LARGE SCALE GENOMIC DNA]</scope>
    <source>
        <strain evidence="3 4">DSM 45211</strain>
    </source>
</reference>
<evidence type="ECO:0000313" key="3">
    <source>
        <dbReference type="EMBL" id="PSK97853.1"/>
    </source>
</evidence>
<dbReference type="InterPro" id="IPR042099">
    <property type="entry name" value="ANL_N_sf"/>
</dbReference>
<dbReference type="RefSeq" id="WP_106539279.1">
    <property type="nucleotide sequence ID" value="NZ_PYGE01000021.1"/>
</dbReference>
<dbReference type="Pfam" id="PF13193">
    <property type="entry name" value="AMP-binding_C"/>
    <property type="match status" value="1"/>
</dbReference>